<dbReference type="PANTHER" id="PTHR47183:SF3">
    <property type="entry name" value="TRANSFERASE"/>
    <property type="match status" value="1"/>
</dbReference>
<dbReference type="SUPFAM" id="SSF53448">
    <property type="entry name" value="Nucleotide-diphospho-sugar transferases"/>
    <property type="match status" value="1"/>
</dbReference>
<dbReference type="Gene3D" id="3.90.550.10">
    <property type="entry name" value="Spore Coat Polysaccharide Biosynthesis Protein SpsA, Chain A"/>
    <property type="match status" value="1"/>
</dbReference>
<comment type="caution">
    <text evidence="1">The sequence shown here is derived from an EMBL/GenBank/DDBJ whole genome shotgun (WGS) entry which is preliminary data.</text>
</comment>
<dbReference type="InterPro" id="IPR013446">
    <property type="entry name" value="G1P_cyt_trans-like"/>
</dbReference>
<name>A0ABS9DM29_9ACTN</name>
<dbReference type="GO" id="GO:0016779">
    <property type="term" value="F:nucleotidyltransferase activity"/>
    <property type="evidence" value="ECO:0007669"/>
    <property type="project" value="UniProtKB-KW"/>
</dbReference>
<protein>
    <submittedName>
        <fullName evidence="1">Glucose-1-phosphate cytidylyltransferase</fullName>
    </submittedName>
</protein>
<sequence>MKVVLFCGGYGMRMRNSPVDDIPKPMQMVGPRPLIWHVMRYYAHFGHKDFVLCLGYGAAHIKNYFLTYQESISNDFVIRNGQVDLLHSDISDWSITFVDTGLESAIGERLRRVRSHVADDELFLANYADVLTDAPLDVMIDSFGDSGAAASMMIVPPQSSFHCVDIGDDGHVSGITPVSELDIWENGGFFVLSQEVFDHLPEGGDLVADACGALVKQNRLYGYKHLGFWKPADTFKERAELDARYRSGDRPWMVWENAPAPQR</sequence>
<dbReference type="Proteomes" id="UP001108089">
    <property type="component" value="Unassembled WGS sequence"/>
</dbReference>
<reference evidence="1" key="1">
    <citation type="submission" date="2022-01" db="EMBL/GenBank/DDBJ databases">
        <title>Gordonia xiamenensis sp. nov., isolated from surface seawater in Xiamen.</title>
        <authorList>
            <person name="He Y.F."/>
        </authorList>
    </citation>
    <scope>NUCLEOTIDE SEQUENCE</scope>
    <source>
        <strain evidence="1">GW1C4-4</strain>
    </source>
</reference>
<keyword evidence="1" id="KW-0808">Transferase</keyword>
<dbReference type="EMBL" id="JAKGCU010000018">
    <property type="protein sequence ID" value="MCF3940151.1"/>
    <property type="molecule type" value="Genomic_DNA"/>
</dbReference>
<accession>A0ABS9DM29</accession>
<keyword evidence="1" id="KW-0548">Nucleotidyltransferase</keyword>
<dbReference type="RefSeq" id="WP_235724906.1">
    <property type="nucleotide sequence ID" value="NZ_JAKGCU010000018.1"/>
</dbReference>
<dbReference type="PANTHER" id="PTHR47183">
    <property type="entry name" value="GLUCOSE-1-PHOSPHATE CYTIDYLYLTRANSFERASE-RELATED"/>
    <property type="match status" value="1"/>
</dbReference>
<gene>
    <name evidence="1" type="ORF">L1892_17395</name>
</gene>
<organism evidence="1 2">
    <name type="scientific">Gordonia tangerina</name>
    <dbReference type="NCBI Taxonomy" id="2911060"/>
    <lineage>
        <taxon>Bacteria</taxon>
        <taxon>Bacillati</taxon>
        <taxon>Actinomycetota</taxon>
        <taxon>Actinomycetes</taxon>
        <taxon>Mycobacteriales</taxon>
        <taxon>Gordoniaceae</taxon>
        <taxon>Gordonia</taxon>
    </lineage>
</organism>
<dbReference type="InterPro" id="IPR029044">
    <property type="entry name" value="Nucleotide-diphossugar_trans"/>
</dbReference>
<evidence type="ECO:0000313" key="2">
    <source>
        <dbReference type="Proteomes" id="UP001108089"/>
    </source>
</evidence>
<evidence type="ECO:0000313" key="1">
    <source>
        <dbReference type="EMBL" id="MCF3940151.1"/>
    </source>
</evidence>
<proteinExistence type="predicted"/>
<keyword evidence="2" id="KW-1185">Reference proteome</keyword>